<dbReference type="EMBL" id="JACHIE010000009">
    <property type="protein sequence ID" value="MBB6457689.1"/>
    <property type="molecule type" value="Genomic_DNA"/>
</dbReference>
<accession>A0A841QFC5</accession>
<gene>
    <name evidence="2" type="ORF">HNR55_002285</name>
</gene>
<proteinExistence type="predicted"/>
<evidence type="ECO:0000256" key="1">
    <source>
        <dbReference type="SAM" id="MobiDB-lite"/>
    </source>
</evidence>
<keyword evidence="3" id="KW-1185">Reference proteome</keyword>
<dbReference type="Proteomes" id="UP000578000">
    <property type="component" value="Unassembled WGS sequence"/>
</dbReference>
<dbReference type="AlphaFoldDB" id="A0A841QFC5"/>
<evidence type="ECO:0000313" key="2">
    <source>
        <dbReference type="EMBL" id="MBB6457689.1"/>
    </source>
</evidence>
<organism evidence="2 3">
    <name type="scientific">Acetobacter lovaniensis</name>
    <dbReference type="NCBI Taxonomy" id="104100"/>
    <lineage>
        <taxon>Bacteria</taxon>
        <taxon>Pseudomonadati</taxon>
        <taxon>Pseudomonadota</taxon>
        <taxon>Alphaproteobacteria</taxon>
        <taxon>Acetobacterales</taxon>
        <taxon>Acetobacteraceae</taxon>
        <taxon>Acetobacter</taxon>
    </lineage>
</organism>
<evidence type="ECO:0000313" key="3">
    <source>
        <dbReference type="Proteomes" id="UP000578000"/>
    </source>
</evidence>
<feature type="region of interest" description="Disordered" evidence="1">
    <location>
        <begin position="1"/>
        <end position="33"/>
    </location>
</feature>
<reference evidence="2 3" key="1">
    <citation type="submission" date="2020-08" db="EMBL/GenBank/DDBJ databases">
        <title>Genomic Encyclopedia of Type Strains, Phase IV (KMG-IV): sequencing the most valuable type-strain genomes for metagenomic binning, comparative biology and taxonomic classification.</title>
        <authorList>
            <person name="Goeker M."/>
        </authorList>
    </citation>
    <scope>NUCLEOTIDE SEQUENCE [LARGE SCALE GENOMIC DNA]</scope>
    <source>
        <strain evidence="2 3">DSM 4491</strain>
    </source>
</reference>
<sequence>MSPSLLSRWKHRPLTGDAAGSIAPVPIQPEEDF</sequence>
<comment type="caution">
    <text evidence="2">The sequence shown here is derived from an EMBL/GenBank/DDBJ whole genome shotgun (WGS) entry which is preliminary data.</text>
</comment>
<protein>
    <submittedName>
        <fullName evidence="2">Uncharacterized protein</fullName>
    </submittedName>
</protein>
<name>A0A841QFC5_9PROT</name>